<proteinExistence type="predicted"/>
<keyword evidence="2 4" id="KW-0863">Zinc-finger</keyword>
<dbReference type="SUPFAM" id="SSF144232">
    <property type="entry name" value="HIT/MYND zinc finger-like"/>
    <property type="match status" value="1"/>
</dbReference>
<organism evidence="7 8">
    <name type="scientific">Chaetoceros tenuissimus</name>
    <dbReference type="NCBI Taxonomy" id="426638"/>
    <lineage>
        <taxon>Eukaryota</taxon>
        <taxon>Sar</taxon>
        <taxon>Stramenopiles</taxon>
        <taxon>Ochrophyta</taxon>
        <taxon>Bacillariophyta</taxon>
        <taxon>Coscinodiscophyceae</taxon>
        <taxon>Chaetocerotophycidae</taxon>
        <taxon>Chaetocerotales</taxon>
        <taxon>Chaetocerotaceae</taxon>
        <taxon>Chaetoceros</taxon>
    </lineage>
</organism>
<evidence type="ECO:0000256" key="1">
    <source>
        <dbReference type="ARBA" id="ARBA00022723"/>
    </source>
</evidence>
<dbReference type="Proteomes" id="UP001054902">
    <property type="component" value="Unassembled WGS sequence"/>
</dbReference>
<evidence type="ECO:0000259" key="6">
    <source>
        <dbReference type="PROSITE" id="PS50865"/>
    </source>
</evidence>
<feature type="domain" description="MYND-type" evidence="6">
    <location>
        <begin position="67"/>
        <end position="108"/>
    </location>
</feature>
<dbReference type="AlphaFoldDB" id="A0AAD3CJA5"/>
<feature type="compositionally biased region" description="Basic residues" evidence="5">
    <location>
        <begin position="437"/>
        <end position="449"/>
    </location>
</feature>
<reference evidence="7 8" key="1">
    <citation type="journal article" date="2021" name="Sci. Rep.">
        <title>The genome of the diatom Chaetoceros tenuissimus carries an ancient integrated fragment of an extant virus.</title>
        <authorList>
            <person name="Hongo Y."/>
            <person name="Kimura K."/>
            <person name="Takaki Y."/>
            <person name="Yoshida Y."/>
            <person name="Baba S."/>
            <person name="Kobayashi G."/>
            <person name="Nagasaki K."/>
            <person name="Hano T."/>
            <person name="Tomaru Y."/>
        </authorList>
    </citation>
    <scope>NUCLEOTIDE SEQUENCE [LARGE SCALE GENOMIC DNA]</scope>
    <source>
        <strain evidence="7 8">NIES-3715</strain>
    </source>
</reference>
<gene>
    <name evidence="7" type="ORF">CTEN210_03617</name>
</gene>
<keyword evidence="1" id="KW-0479">Metal-binding</keyword>
<evidence type="ECO:0000313" key="7">
    <source>
        <dbReference type="EMBL" id="GFH47142.1"/>
    </source>
</evidence>
<comment type="caution">
    <text evidence="7">The sequence shown here is derived from an EMBL/GenBank/DDBJ whole genome shotgun (WGS) entry which is preliminary data.</text>
</comment>
<keyword evidence="3" id="KW-0862">Zinc</keyword>
<accession>A0AAD3CJA5</accession>
<evidence type="ECO:0000256" key="2">
    <source>
        <dbReference type="ARBA" id="ARBA00022771"/>
    </source>
</evidence>
<name>A0AAD3CJA5_9STRA</name>
<evidence type="ECO:0000256" key="3">
    <source>
        <dbReference type="ARBA" id="ARBA00022833"/>
    </source>
</evidence>
<feature type="region of interest" description="Disordered" evidence="5">
    <location>
        <begin position="417"/>
        <end position="449"/>
    </location>
</feature>
<dbReference type="InterPro" id="IPR002893">
    <property type="entry name" value="Znf_MYND"/>
</dbReference>
<dbReference type="Gene3D" id="6.10.140.2220">
    <property type="match status" value="1"/>
</dbReference>
<dbReference type="GO" id="GO:0008270">
    <property type="term" value="F:zinc ion binding"/>
    <property type="evidence" value="ECO:0007669"/>
    <property type="project" value="UniProtKB-KW"/>
</dbReference>
<dbReference type="EMBL" id="BLLK01000022">
    <property type="protein sequence ID" value="GFH47142.1"/>
    <property type="molecule type" value="Genomic_DNA"/>
</dbReference>
<protein>
    <submittedName>
        <fullName evidence="7">Egl nine homolog 3-like</fullName>
    </submittedName>
</protein>
<sequence>MVKKVSMKKMKDKSMTQKFDLLQIIDELDVDNCKQASEAMMEKSKGVLNLRHGDDPESPEVSDFPSCDFCGVEYSGKLFCSKCKCVFYCSKECQKKHWKAVDGHKANCANMEELCESKAQSFMDAFETYKTCLGAFEYSENVVASACFNLITLLRNDGVNQNGPYKKALELGLNDALFFLFQDECMHVVNRFKQGIRVSIPETIHMYLFNTDRNNAAFNSIDGYRVKKYVRSKDDAFEKWFAASMKAFDIYQTQGFDAIKRKKLDLYFVLKRVACNVAHCWSLVFTNRKAAKAILLGETKEVDVKARERAKWIVSQLKHVHSNFQYDKHIISICSTDQSLGDSVSAVHGSVQHFTALIEGRMNEFQIDVGDFRHLIGLRGDKKFKYENMAVPWANAIIEKGTDIDLNETKEALLKQALSGNSNMEKMPNGANPSSKTKGKKKGKKKSKK</sequence>
<dbReference type="PROSITE" id="PS50865">
    <property type="entry name" value="ZF_MYND_2"/>
    <property type="match status" value="1"/>
</dbReference>
<evidence type="ECO:0000313" key="8">
    <source>
        <dbReference type="Proteomes" id="UP001054902"/>
    </source>
</evidence>
<keyword evidence="8" id="KW-1185">Reference proteome</keyword>
<evidence type="ECO:0000256" key="5">
    <source>
        <dbReference type="SAM" id="MobiDB-lite"/>
    </source>
</evidence>
<evidence type="ECO:0000256" key="4">
    <source>
        <dbReference type="PROSITE-ProRule" id="PRU00134"/>
    </source>
</evidence>
<dbReference type="Pfam" id="PF01753">
    <property type="entry name" value="zf-MYND"/>
    <property type="match status" value="1"/>
</dbReference>